<reference evidence="3 4" key="1">
    <citation type="journal article" date="2021" name="Microbiol. Resour. Announc.">
        <title>Complete Genome Sequences of Two Rhodococcus sp. Strains with Large and Linear Chromosomes, Isolated from Apple Rhizosphere.</title>
        <authorList>
            <person name="Benning S."/>
            <person name="Brugnone N."/>
            <person name="Siani R."/>
            <person name="Kublik S."/>
            <person name="Schloter M."/>
            <person name="Rad V."/>
        </authorList>
    </citation>
    <scope>NUCLEOTIDE SEQUENCE [LARGE SCALE GENOMIC DNA]</scope>
    <source>
        <strain evidence="3 4">R79</strain>
    </source>
</reference>
<organism evidence="3 4">
    <name type="scientific">Rhodococcus pseudokoreensis</name>
    <dbReference type="NCBI Taxonomy" id="2811421"/>
    <lineage>
        <taxon>Bacteria</taxon>
        <taxon>Bacillati</taxon>
        <taxon>Actinomycetota</taxon>
        <taxon>Actinomycetes</taxon>
        <taxon>Mycobacteriales</taxon>
        <taxon>Nocardiaceae</taxon>
        <taxon>Rhodococcus</taxon>
    </lineage>
</organism>
<dbReference type="PANTHER" id="PTHR34075:SF5">
    <property type="entry name" value="BLR3430 PROTEIN"/>
    <property type="match status" value="1"/>
</dbReference>
<reference evidence="3 4" key="2">
    <citation type="journal article" date="2022" name="Arch. Microbiol.">
        <title>Rhodococcus pseudokoreensis sp. nov. isolated from the rhizosphere of young M26 apple rootstocks.</title>
        <authorList>
            <person name="Kampfer P."/>
            <person name="Glaeser S.P."/>
            <person name="Blom J."/>
            <person name="Wolf J."/>
            <person name="Benning S."/>
            <person name="Schloter M."/>
            <person name="Neumann-Schaal M."/>
        </authorList>
    </citation>
    <scope>NUCLEOTIDE SEQUENCE [LARGE SCALE GENOMIC DNA]</scope>
    <source>
        <strain evidence="3 4">R79</strain>
    </source>
</reference>
<feature type="domain" description="ChsH2 C-terminal OB-fold" evidence="1">
    <location>
        <begin position="49"/>
        <end position="95"/>
    </location>
</feature>
<dbReference type="RefSeq" id="WP_206003977.1">
    <property type="nucleotide sequence ID" value="NZ_CP070614.1"/>
</dbReference>
<dbReference type="Proteomes" id="UP000662986">
    <property type="component" value="Plasmid unnamed5"/>
</dbReference>
<protein>
    <submittedName>
        <fullName evidence="3">OB-fold domain-containing protein</fullName>
    </submittedName>
</protein>
<dbReference type="Pfam" id="PF12172">
    <property type="entry name" value="zf-ChsH2"/>
    <property type="match status" value="1"/>
</dbReference>
<gene>
    <name evidence="3" type="ORF">JWS13_01035</name>
</gene>
<dbReference type="PANTHER" id="PTHR34075">
    <property type="entry name" value="BLR3430 PROTEIN"/>
    <property type="match status" value="1"/>
</dbReference>
<evidence type="ECO:0000259" key="1">
    <source>
        <dbReference type="Pfam" id="PF01796"/>
    </source>
</evidence>
<keyword evidence="3" id="KW-0614">Plasmid</keyword>
<dbReference type="InterPro" id="IPR002878">
    <property type="entry name" value="ChsH2_C"/>
</dbReference>
<proteinExistence type="predicted"/>
<keyword evidence="4" id="KW-1185">Reference proteome</keyword>
<evidence type="ECO:0000313" key="4">
    <source>
        <dbReference type="Proteomes" id="UP000662986"/>
    </source>
</evidence>
<dbReference type="InterPro" id="IPR022002">
    <property type="entry name" value="ChsH2_Znr"/>
</dbReference>
<geneLocation type="plasmid" evidence="3 4">
    <name>unnamed5</name>
</geneLocation>
<dbReference type="InterPro" id="IPR052513">
    <property type="entry name" value="Thioester_dehydratase-like"/>
</dbReference>
<dbReference type="Pfam" id="PF01796">
    <property type="entry name" value="OB_ChsH2_C"/>
    <property type="match status" value="1"/>
</dbReference>
<sequence>MSQPATTRTQDDTRSELLIQVCRKCGTVLAPLVATCSRCLSSQLEDIASTGAGEIVSSRVVHREVDGRNGELVPFTIAIVALDDGPWVYSWVVGSVSRCTSEPMRVRYVPGVTAERLPVFRVCSAHCGVRTRSVAA</sequence>
<evidence type="ECO:0000259" key="2">
    <source>
        <dbReference type="Pfam" id="PF12172"/>
    </source>
</evidence>
<dbReference type="EMBL" id="CP070614">
    <property type="protein sequence ID" value="QSE87295.1"/>
    <property type="molecule type" value="Genomic_DNA"/>
</dbReference>
<accession>A0A974ZR73</accession>
<evidence type="ECO:0000313" key="3">
    <source>
        <dbReference type="EMBL" id="QSE87295.1"/>
    </source>
</evidence>
<dbReference type="SUPFAM" id="SSF50249">
    <property type="entry name" value="Nucleic acid-binding proteins"/>
    <property type="match status" value="1"/>
</dbReference>
<dbReference type="InterPro" id="IPR012340">
    <property type="entry name" value="NA-bd_OB-fold"/>
</dbReference>
<feature type="domain" description="ChsH2 rubredoxin-like zinc ribbon" evidence="2">
    <location>
        <begin position="15"/>
        <end position="45"/>
    </location>
</feature>
<name>A0A974ZR73_9NOCA</name>